<protein>
    <submittedName>
        <fullName evidence="2">DUF58 domain-containing protein</fullName>
    </submittedName>
</protein>
<evidence type="ECO:0000259" key="1">
    <source>
        <dbReference type="Pfam" id="PF01882"/>
    </source>
</evidence>
<evidence type="ECO:0000313" key="3">
    <source>
        <dbReference type="Proteomes" id="UP001321186"/>
    </source>
</evidence>
<dbReference type="Pfam" id="PF01882">
    <property type="entry name" value="DUF58"/>
    <property type="match status" value="1"/>
</dbReference>
<dbReference type="Gene3D" id="3.40.50.410">
    <property type="entry name" value="von Willebrand factor, type A domain"/>
    <property type="match status" value="1"/>
</dbReference>
<sequence>MHSFLSHVVQLEIRIRKAINTQMHGNFSSIFKGSGLEFSDLRQYHYGDDVRHIDWNTTAKGHGTFVKLFKEEKEQTVFFLLDVSASQQVGRNSQSKLKTLKEIAGVLSFSAMQEASHLGFCGFSDKNEKFMPPAMGKKHAYRVITELFKMEPENTGTDLKAALGFTLQVLKRRSLIFVLSDFIDENYHDLLRAMSQMHDLVVIQILDKQEIKLPSLGIIPVFDPERKRTTWVNTSSAFFKNLQKEQGSHRAEELKKLCKQWQADYISIRAGEDFVPTLVKMFTARK</sequence>
<dbReference type="InterPro" id="IPR036465">
    <property type="entry name" value="vWFA_dom_sf"/>
</dbReference>
<dbReference type="EMBL" id="JAANOH010000002">
    <property type="protein sequence ID" value="MCZ2475162.1"/>
    <property type="molecule type" value="Genomic_DNA"/>
</dbReference>
<organism evidence="2 3">
    <name type="scientific">Aquirufa ecclesiirivi</name>
    <dbReference type="NCBI Taxonomy" id="2715124"/>
    <lineage>
        <taxon>Bacteria</taxon>
        <taxon>Pseudomonadati</taxon>
        <taxon>Bacteroidota</taxon>
        <taxon>Cytophagia</taxon>
        <taxon>Cytophagales</taxon>
        <taxon>Flectobacillaceae</taxon>
        <taxon>Aquirufa</taxon>
    </lineage>
</organism>
<reference evidence="2 3" key="1">
    <citation type="submission" date="2020-03" db="EMBL/GenBank/DDBJ databases">
        <authorList>
            <person name="Pitt A."/>
            <person name="Hahn M.W."/>
        </authorList>
    </citation>
    <scope>NUCLEOTIDE SEQUENCE [LARGE SCALE GENOMIC DNA]</scope>
    <source>
        <strain evidence="2 3">5A-MARBSE</strain>
    </source>
</reference>
<dbReference type="PANTHER" id="PTHR33608">
    <property type="entry name" value="BLL2464 PROTEIN"/>
    <property type="match status" value="1"/>
</dbReference>
<keyword evidence="3" id="KW-1185">Reference proteome</keyword>
<dbReference type="Proteomes" id="UP001321186">
    <property type="component" value="Unassembled WGS sequence"/>
</dbReference>
<feature type="domain" description="DUF58" evidence="1">
    <location>
        <begin position="40"/>
        <end position="251"/>
    </location>
</feature>
<accession>A0ABT4JFU5</accession>
<dbReference type="InterPro" id="IPR002881">
    <property type="entry name" value="DUF58"/>
</dbReference>
<proteinExistence type="predicted"/>
<dbReference type="SUPFAM" id="SSF53300">
    <property type="entry name" value="vWA-like"/>
    <property type="match status" value="1"/>
</dbReference>
<dbReference type="PANTHER" id="PTHR33608:SF6">
    <property type="entry name" value="BLL2464 PROTEIN"/>
    <property type="match status" value="1"/>
</dbReference>
<name>A0ABT4JFU5_9BACT</name>
<gene>
    <name evidence="2" type="ORF">G9H61_06880</name>
</gene>
<evidence type="ECO:0000313" key="2">
    <source>
        <dbReference type="EMBL" id="MCZ2475162.1"/>
    </source>
</evidence>
<comment type="caution">
    <text evidence="2">The sequence shown here is derived from an EMBL/GenBank/DDBJ whole genome shotgun (WGS) entry which is preliminary data.</text>
</comment>